<dbReference type="InterPro" id="IPR010982">
    <property type="entry name" value="Lambda_DNA-bd_dom_sf"/>
</dbReference>
<dbReference type="Proteomes" id="UP000515842">
    <property type="component" value="Chromosome"/>
</dbReference>
<dbReference type="GO" id="GO:0003677">
    <property type="term" value="F:DNA binding"/>
    <property type="evidence" value="ECO:0007669"/>
    <property type="project" value="InterPro"/>
</dbReference>
<evidence type="ECO:0000313" key="2">
    <source>
        <dbReference type="Proteomes" id="UP000515842"/>
    </source>
</evidence>
<protein>
    <submittedName>
        <fullName evidence="1">Uncharacterized protein</fullName>
    </submittedName>
</protein>
<name>A0A7G9LLC7_9BACT</name>
<proteinExistence type="predicted"/>
<dbReference type="AlphaFoldDB" id="A0A7G9LLC7"/>
<evidence type="ECO:0000313" key="1">
    <source>
        <dbReference type="EMBL" id="QNM89426.1"/>
    </source>
</evidence>
<sequence>MFNADILIQKMMVFYNVFTISELANVIGVSQPSISGWKRNNYIKAIANKCRELGIYNEIFGDLNSNISNFQNSTNVVAQDFSNNSNAQYMQNIGNKSNIDENILKLLDTLYSFAKTNNKIDELKNDLSALLPKYM</sequence>
<organism evidence="1 2">
    <name type="scientific">Aliarcobacter cryaerophilus</name>
    <dbReference type="NCBI Taxonomy" id="28198"/>
    <lineage>
        <taxon>Bacteria</taxon>
        <taxon>Pseudomonadati</taxon>
        <taxon>Campylobacterota</taxon>
        <taxon>Epsilonproteobacteria</taxon>
        <taxon>Campylobacterales</taxon>
        <taxon>Arcobacteraceae</taxon>
        <taxon>Aliarcobacter</taxon>
    </lineage>
</organism>
<dbReference type="RefSeq" id="WP_187473981.1">
    <property type="nucleotide sequence ID" value="NZ_CP060693.1"/>
</dbReference>
<reference evidence="1 2" key="1">
    <citation type="journal article" date="2020" name="Front. Microbiol.">
        <title>Genomic Analysis and Antimicrobial Resistance of Aliarcobacter cryaerophilus Strains From German Water Poultry.</title>
        <authorList>
            <person name="Muller E."/>
            <person name="Hotzel H."/>
            <person name="Ahlers C."/>
            <person name="Hanel I."/>
            <person name="Tomaso H."/>
            <person name="Abdel-Glil M.Y."/>
        </authorList>
    </citation>
    <scope>NUCLEOTIDE SEQUENCE [LARGE SCALE GENOMIC DNA]</scope>
    <source>
        <strain evidence="1 2">16CS1285-4</strain>
    </source>
</reference>
<dbReference type="Gene3D" id="1.10.260.40">
    <property type="entry name" value="lambda repressor-like DNA-binding domains"/>
    <property type="match status" value="1"/>
</dbReference>
<dbReference type="EMBL" id="CP060693">
    <property type="protein sequence ID" value="QNM89426.1"/>
    <property type="molecule type" value="Genomic_DNA"/>
</dbReference>
<gene>
    <name evidence="1" type="ORF">HOO34_07035</name>
</gene>
<accession>A0A7G9LLC7</accession>